<name>A0ABY4BB79_9BACT</name>
<keyword evidence="2" id="KW-0560">Oxidoreductase</keyword>
<dbReference type="InterPro" id="IPR002347">
    <property type="entry name" value="SDR_fam"/>
</dbReference>
<dbReference type="PANTHER" id="PTHR44169:SF6">
    <property type="entry name" value="NADPH-DEPENDENT 1-ACYLDIHYDROXYACETONE PHOSPHATE REDUCTASE"/>
    <property type="match status" value="1"/>
</dbReference>
<keyword evidence="4" id="KW-0614">Plasmid</keyword>
<organism evidence="4 5">
    <name type="scientific">Hymenobacter monticola</name>
    <dbReference type="NCBI Taxonomy" id="1705399"/>
    <lineage>
        <taxon>Bacteria</taxon>
        <taxon>Pseudomonadati</taxon>
        <taxon>Bacteroidota</taxon>
        <taxon>Cytophagia</taxon>
        <taxon>Cytophagales</taxon>
        <taxon>Hymenobacteraceae</taxon>
        <taxon>Hymenobacter</taxon>
    </lineage>
</organism>
<reference evidence="4 5" key="1">
    <citation type="submission" date="2022-03" db="EMBL/GenBank/DDBJ databases">
        <title>Hymenobactersp. isolated from the air.</title>
        <authorList>
            <person name="Won M."/>
            <person name="Kwon S.-W."/>
        </authorList>
    </citation>
    <scope>NUCLEOTIDE SEQUENCE [LARGE SCALE GENOMIC DNA]</scope>
    <source>
        <strain evidence="4 5">KACC 22596</strain>
        <plasmid evidence="4 5">unnamed1</plasmid>
    </source>
</reference>
<comment type="similarity">
    <text evidence="1 3">Belongs to the short-chain dehydrogenases/reductases (SDR) family.</text>
</comment>
<dbReference type="PANTHER" id="PTHR44169">
    <property type="entry name" value="NADPH-DEPENDENT 1-ACYLDIHYDROXYACETONE PHOSPHATE REDUCTASE"/>
    <property type="match status" value="1"/>
</dbReference>
<geneLocation type="plasmid" evidence="4 5">
    <name>unnamed1</name>
</geneLocation>
<protein>
    <submittedName>
        <fullName evidence="4">Oxidoreductase</fullName>
    </submittedName>
</protein>
<keyword evidence="5" id="KW-1185">Reference proteome</keyword>
<dbReference type="Proteomes" id="UP000831390">
    <property type="component" value="Plasmid unnamed1"/>
</dbReference>
<evidence type="ECO:0000256" key="2">
    <source>
        <dbReference type="ARBA" id="ARBA00023002"/>
    </source>
</evidence>
<evidence type="ECO:0000313" key="5">
    <source>
        <dbReference type="Proteomes" id="UP000831390"/>
    </source>
</evidence>
<dbReference type="Pfam" id="PF00106">
    <property type="entry name" value="adh_short"/>
    <property type="match status" value="1"/>
</dbReference>
<dbReference type="InterPro" id="IPR036291">
    <property type="entry name" value="NAD(P)-bd_dom_sf"/>
</dbReference>
<dbReference type="PRINTS" id="PR00080">
    <property type="entry name" value="SDRFAMILY"/>
</dbReference>
<proteinExistence type="inferred from homology"/>
<dbReference type="NCBIfam" id="NF004826">
    <property type="entry name" value="PRK06182.1"/>
    <property type="match status" value="1"/>
</dbReference>
<evidence type="ECO:0000313" key="4">
    <source>
        <dbReference type="EMBL" id="UOE36410.1"/>
    </source>
</evidence>
<dbReference type="PRINTS" id="PR00081">
    <property type="entry name" value="GDHRDH"/>
</dbReference>
<evidence type="ECO:0000256" key="1">
    <source>
        <dbReference type="ARBA" id="ARBA00006484"/>
    </source>
</evidence>
<dbReference type="CDD" id="cd05374">
    <property type="entry name" value="17beta-HSD-like_SDR_c"/>
    <property type="match status" value="1"/>
</dbReference>
<dbReference type="SUPFAM" id="SSF51735">
    <property type="entry name" value="NAD(P)-binding Rossmann-fold domains"/>
    <property type="match status" value="1"/>
</dbReference>
<sequence>MSTTRKVILVTGASAGIGKEFVKVLLADGHTVYGAARRVENMMDIQQLGAKVLPLDVTNDESMVQTVQTVLTEQGRIDVLINSAGFGLNAAFEDVSMADARYQFEVNVFGLARLSQLVLPAMRQQQAGKIINISSIAGRMPSPFAAWYHASKHAVEAISDSMRIELQPFGIQVVLIEPGSVKSEWGGIAIDNALKHSGNGPYQDMVRGYVATVRDMDARASEPAVIARLVKKAIDSRRPRIRYVGGFMAKPLLLIHKLLPARLFDALLASQIKPKKP</sequence>
<dbReference type="RefSeq" id="WP_243520249.1">
    <property type="nucleotide sequence ID" value="NZ_CP094535.1"/>
</dbReference>
<gene>
    <name evidence="4" type="ORF">MTP16_23930</name>
</gene>
<dbReference type="Gene3D" id="3.40.50.720">
    <property type="entry name" value="NAD(P)-binding Rossmann-like Domain"/>
    <property type="match status" value="1"/>
</dbReference>
<evidence type="ECO:0000256" key="3">
    <source>
        <dbReference type="RuleBase" id="RU000363"/>
    </source>
</evidence>
<accession>A0ABY4BB79</accession>
<dbReference type="EMBL" id="CP094535">
    <property type="protein sequence ID" value="UOE36410.1"/>
    <property type="molecule type" value="Genomic_DNA"/>
</dbReference>